<dbReference type="GO" id="GO:0051082">
    <property type="term" value="F:unfolded protein binding"/>
    <property type="evidence" value="ECO:0007669"/>
    <property type="project" value="InterPro"/>
</dbReference>
<dbReference type="GO" id="GO:0016272">
    <property type="term" value="C:prefoldin complex"/>
    <property type="evidence" value="ECO:0007669"/>
    <property type="project" value="InterPro"/>
</dbReference>
<feature type="coiled-coil region" evidence="3">
    <location>
        <begin position="6"/>
        <end position="33"/>
    </location>
</feature>
<dbReference type="Pfam" id="PF01920">
    <property type="entry name" value="Prefoldin_2"/>
    <property type="match status" value="1"/>
</dbReference>
<gene>
    <name evidence="4" type="ORF">PBIL07802_LOCUS24608</name>
</gene>
<name>A0A7S3GCX3_9EUKA</name>
<dbReference type="SUPFAM" id="SSF46579">
    <property type="entry name" value="Prefoldin"/>
    <property type="match status" value="1"/>
</dbReference>
<keyword evidence="2" id="KW-0143">Chaperone</keyword>
<dbReference type="PANTHER" id="PTHR20903">
    <property type="entry name" value="PREFOLDIN SUBUNIT 1-RELATED"/>
    <property type="match status" value="1"/>
</dbReference>
<evidence type="ECO:0000256" key="1">
    <source>
        <dbReference type="ARBA" id="ARBA00008045"/>
    </source>
</evidence>
<accession>A0A7S3GCX3</accession>
<dbReference type="GO" id="GO:0005737">
    <property type="term" value="C:cytoplasm"/>
    <property type="evidence" value="ECO:0007669"/>
    <property type="project" value="TreeGrafter"/>
</dbReference>
<dbReference type="EMBL" id="HBIB01037649">
    <property type="protein sequence ID" value="CAE0262313.1"/>
    <property type="molecule type" value="Transcribed_RNA"/>
</dbReference>
<keyword evidence="3" id="KW-0175">Coiled coil</keyword>
<dbReference type="AlphaFoldDB" id="A0A7S3GCX3"/>
<dbReference type="Gene3D" id="1.10.287.370">
    <property type="match status" value="1"/>
</dbReference>
<evidence type="ECO:0000256" key="3">
    <source>
        <dbReference type="SAM" id="Coils"/>
    </source>
</evidence>
<evidence type="ECO:0000256" key="2">
    <source>
        <dbReference type="ARBA" id="ARBA00023186"/>
    </source>
</evidence>
<dbReference type="InterPro" id="IPR009053">
    <property type="entry name" value="Prefoldin"/>
</dbReference>
<dbReference type="PANTHER" id="PTHR20903:SF0">
    <property type="entry name" value="PREFOLDIN SUBUNIT 1"/>
    <property type="match status" value="1"/>
</dbReference>
<protein>
    <recommendedName>
        <fullName evidence="5">Prefoldin subunit 1</fullName>
    </recommendedName>
</protein>
<evidence type="ECO:0000313" key="4">
    <source>
        <dbReference type="EMBL" id="CAE0262313.1"/>
    </source>
</evidence>
<dbReference type="InterPro" id="IPR002777">
    <property type="entry name" value="PFD_beta-like"/>
</dbReference>
<dbReference type="GO" id="GO:0044183">
    <property type="term" value="F:protein folding chaperone"/>
    <property type="evidence" value="ECO:0007669"/>
    <property type="project" value="TreeGrafter"/>
</dbReference>
<evidence type="ECO:0008006" key="5">
    <source>
        <dbReference type="Google" id="ProtNLM"/>
    </source>
</evidence>
<feature type="coiled-coil region" evidence="3">
    <location>
        <begin position="84"/>
        <end position="111"/>
    </location>
</feature>
<sequence>MDGELLNEMQSDLMDTRRQLAVVNSRLQQADQNKRKSRLLMMELDQLSDTTKVMKTFGKAFLFTPLASLKRETEDAVRSFDDDLVSMATKKKSLEKKYDDVEKRLKDVIHQMQRMQQ</sequence>
<organism evidence="4">
    <name type="scientific">Palpitomonas bilix</name>
    <dbReference type="NCBI Taxonomy" id="652834"/>
    <lineage>
        <taxon>Eukaryota</taxon>
        <taxon>Eukaryota incertae sedis</taxon>
    </lineage>
</organism>
<proteinExistence type="inferred from homology"/>
<reference evidence="4" key="1">
    <citation type="submission" date="2021-01" db="EMBL/GenBank/DDBJ databases">
        <authorList>
            <person name="Corre E."/>
            <person name="Pelletier E."/>
            <person name="Niang G."/>
            <person name="Scheremetjew M."/>
            <person name="Finn R."/>
            <person name="Kale V."/>
            <person name="Holt S."/>
            <person name="Cochrane G."/>
            <person name="Meng A."/>
            <person name="Brown T."/>
            <person name="Cohen L."/>
        </authorList>
    </citation>
    <scope>NUCLEOTIDE SEQUENCE</scope>
    <source>
        <strain evidence="4">NIES-2562</strain>
    </source>
</reference>
<comment type="similarity">
    <text evidence="1">Belongs to the prefoldin subunit beta family.</text>
</comment>